<name>A0A9P1KFI1_9CYAN</name>
<accession>A0A9P1KFI1</accession>
<reference evidence="1 2" key="1">
    <citation type="submission" date="2014-02" db="EMBL/GenBank/DDBJ databases">
        <authorList>
            <person name="Genoscope - CEA"/>
        </authorList>
    </citation>
    <scope>NUCLEOTIDE SEQUENCE [LARGE SCALE GENOMIC DNA]</scope>
    <source>
        <strain evidence="1 2">PCC 8005</strain>
    </source>
</reference>
<keyword evidence="2" id="KW-1185">Reference proteome</keyword>
<evidence type="ECO:0000313" key="2">
    <source>
        <dbReference type="Proteomes" id="UP000032946"/>
    </source>
</evidence>
<proteinExistence type="predicted"/>
<organism evidence="1 2">
    <name type="scientific">Limnospira indica PCC 8005</name>
    <dbReference type="NCBI Taxonomy" id="376219"/>
    <lineage>
        <taxon>Bacteria</taxon>
        <taxon>Bacillati</taxon>
        <taxon>Cyanobacteriota</taxon>
        <taxon>Cyanophyceae</taxon>
        <taxon>Oscillatoriophycideae</taxon>
        <taxon>Oscillatoriales</taxon>
        <taxon>Sirenicapillariaceae</taxon>
        <taxon>Limnospira</taxon>
    </lineage>
</organism>
<dbReference type="EMBL" id="FO818640">
    <property type="protein sequence ID" value="CDM94609.1"/>
    <property type="molecule type" value="Genomic_DNA"/>
</dbReference>
<gene>
    <name evidence="1" type="ORF">ARTHRO_20143</name>
</gene>
<dbReference type="Proteomes" id="UP000032946">
    <property type="component" value="Chromosome"/>
</dbReference>
<dbReference type="AlphaFoldDB" id="A0A9P1KFI1"/>
<evidence type="ECO:0000313" key="1">
    <source>
        <dbReference type="EMBL" id="CDM94609.1"/>
    </source>
</evidence>
<protein>
    <submittedName>
        <fullName evidence="1">Uncharacterized protein</fullName>
    </submittedName>
</protein>
<sequence length="89" mass="10363">MFFLVISSSPLYVLTFLSGAISAKYSELHTTVKQNTEDINRLAASIRKETREERKIIWLVFRHIEKYLTKTTDDHGLHLRDNEINNNGL</sequence>